<dbReference type="STRING" id="1267423.SAMN05216290_0089"/>
<dbReference type="GO" id="GO:0006313">
    <property type="term" value="P:DNA transposition"/>
    <property type="evidence" value="ECO:0007669"/>
    <property type="project" value="InterPro"/>
</dbReference>
<reference evidence="3" key="1">
    <citation type="submission" date="2016-10" db="EMBL/GenBank/DDBJ databases">
        <authorList>
            <person name="Varghese N."/>
            <person name="Submissions S."/>
        </authorList>
    </citation>
    <scope>NUCLEOTIDE SEQUENCE [LARGE SCALE GENOMIC DNA]</scope>
    <source>
        <strain evidence="3">CGMCC 1.12402</strain>
    </source>
</reference>
<feature type="domain" description="Transposase IS200-like" evidence="1">
    <location>
        <begin position="3"/>
        <end position="131"/>
    </location>
</feature>
<dbReference type="SMART" id="SM01321">
    <property type="entry name" value="Y1_Tnp"/>
    <property type="match status" value="1"/>
</dbReference>
<accession>A0A1I0M5R8</accession>
<dbReference type="PANTHER" id="PTHR36966:SF1">
    <property type="entry name" value="REP-ASSOCIATED TYROSINE TRANSPOSASE"/>
    <property type="match status" value="1"/>
</dbReference>
<dbReference type="InterPro" id="IPR052715">
    <property type="entry name" value="RAYT_transposase"/>
</dbReference>
<dbReference type="InterPro" id="IPR036515">
    <property type="entry name" value="Transposase_17_sf"/>
</dbReference>
<dbReference type="Gene3D" id="3.30.70.1290">
    <property type="entry name" value="Transposase IS200-like"/>
    <property type="match status" value="1"/>
</dbReference>
<dbReference type="AlphaFoldDB" id="A0A1I0M5R8"/>
<evidence type="ECO:0000313" key="2">
    <source>
        <dbReference type="EMBL" id="SEV83642.1"/>
    </source>
</evidence>
<dbReference type="EMBL" id="FOIR01000001">
    <property type="protein sequence ID" value="SEV83642.1"/>
    <property type="molecule type" value="Genomic_DNA"/>
</dbReference>
<dbReference type="PANTHER" id="PTHR36966">
    <property type="entry name" value="REP-ASSOCIATED TYROSINE TRANSPOSASE"/>
    <property type="match status" value="1"/>
</dbReference>
<dbReference type="OrthoDB" id="9788881at2"/>
<gene>
    <name evidence="2" type="ORF">SAMN05216290_0089</name>
</gene>
<dbReference type="InterPro" id="IPR002686">
    <property type="entry name" value="Transposase_17"/>
</dbReference>
<dbReference type="GO" id="GO:0043565">
    <property type="term" value="F:sequence-specific DNA binding"/>
    <property type="evidence" value="ECO:0007669"/>
    <property type="project" value="TreeGrafter"/>
</dbReference>
<protein>
    <submittedName>
        <fullName evidence="2">Transposase IS200 like</fullName>
    </submittedName>
</protein>
<keyword evidence="3" id="KW-1185">Reference proteome</keyword>
<dbReference type="SUPFAM" id="SSF143422">
    <property type="entry name" value="Transposase IS200-like"/>
    <property type="match status" value="1"/>
</dbReference>
<dbReference type="GO" id="GO:0004803">
    <property type="term" value="F:transposase activity"/>
    <property type="evidence" value="ECO:0007669"/>
    <property type="project" value="InterPro"/>
</dbReference>
<sequence>MDMRKIYFFTCTIKDWIPLLGDDSRKQILIDSMTFLEKEGKLKIYAFVIMPNHFHAVLEMLEYNGKESPIASFKKYTSRMLIKSIKSDSLLKRFKVNEKDRAYRIWKEKSRAVEMYTPDVVFQKLDYIHHNPVTGKWNLADDYLGYPFSSASFYQTLEDPFGFLSHIKDRV</sequence>
<evidence type="ECO:0000259" key="1">
    <source>
        <dbReference type="SMART" id="SM01321"/>
    </source>
</evidence>
<proteinExistence type="predicted"/>
<name>A0A1I0M5R8_9BACT</name>
<organism evidence="2 3">
    <name type="scientific">Roseivirga pacifica</name>
    <dbReference type="NCBI Taxonomy" id="1267423"/>
    <lineage>
        <taxon>Bacteria</taxon>
        <taxon>Pseudomonadati</taxon>
        <taxon>Bacteroidota</taxon>
        <taxon>Cytophagia</taxon>
        <taxon>Cytophagales</taxon>
        <taxon>Roseivirgaceae</taxon>
        <taxon>Roseivirga</taxon>
    </lineage>
</organism>
<evidence type="ECO:0000313" key="3">
    <source>
        <dbReference type="Proteomes" id="UP000199437"/>
    </source>
</evidence>
<dbReference type="Proteomes" id="UP000199437">
    <property type="component" value="Unassembled WGS sequence"/>
</dbReference>